<keyword evidence="3" id="KW-1185">Reference proteome</keyword>
<dbReference type="EMBL" id="MCFG01000162">
    <property type="protein sequence ID" value="ORX79854.1"/>
    <property type="molecule type" value="Genomic_DNA"/>
</dbReference>
<keyword evidence="1" id="KW-0732">Signal</keyword>
<accession>A0A1Y1X3G3</accession>
<comment type="caution">
    <text evidence="2">The sequence shown here is derived from an EMBL/GenBank/DDBJ whole genome shotgun (WGS) entry which is preliminary data.</text>
</comment>
<feature type="signal peptide" evidence="1">
    <location>
        <begin position="1"/>
        <end position="22"/>
    </location>
</feature>
<name>A0A1Y1X3G3_9FUNG</name>
<evidence type="ECO:0000313" key="2">
    <source>
        <dbReference type="EMBL" id="ORX79854.1"/>
    </source>
</evidence>
<reference evidence="2 3" key="2">
    <citation type="submission" date="2016-08" db="EMBL/GenBank/DDBJ databases">
        <title>Pervasive Adenine N6-methylation of Active Genes in Fungi.</title>
        <authorList>
            <consortium name="DOE Joint Genome Institute"/>
            <person name="Mondo S.J."/>
            <person name="Dannebaum R.O."/>
            <person name="Kuo R.C."/>
            <person name="Labutti K."/>
            <person name="Haridas S."/>
            <person name="Kuo A."/>
            <person name="Salamov A."/>
            <person name="Ahrendt S.R."/>
            <person name="Lipzen A."/>
            <person name="Sullivan W."/>
            <person name="Andreopoulos W.B."/>
            <person name="Clum A."/>
            <person name="Lindquist E."/>
            <person name="Daum C."/>
            <person name="Ramamoorthy G.K."/>
            <person name="Gryganskyi A."/>
            <person name="Culley D."/>
            <person name="Magnuson J.K."/>
            <person name="James T.Y."/>
            <person name="O'Malley M.A."/>
            <person name="Stajich J.E."/>
            <person name="Spatafora J.W."/>
            <person name="Visel A."/>
            <person name="Grigoriev I.V."/>
        </authorList>
    </citation>
    <scope>NUCLEOTIDE SEQUENCE [LARGE SCALE GENOMIC DNA]</scope>
    <source>
        <strain evidence="2 3">S4</strain>
    </source>
</reference>
<sequence>MKFFHLLFFVVIIISLQWETQHNFVNAAKTPENTYFPTNKEGYSVFYNPRTRKDDQVFYLYDKDVFSINKYPLKGCRYNPKNNAIYCEFKDNKGKSYRIKFPLIADEPYCKPTENNFIRIDSTRDELGRVPALHSLTGNEEYSRGFALSSKSCVFLAIINELYITKI</sequence>
<gene>
    <name evidence="2" type="ORF">BCR32DRAFT_281047</name>
</gene>
<protein>
    <submittedName>
        <fullName evidence="2">Uncharacterized protein</fullName>
    </submittedName>
</protein>
<reference evidence="2 3" key="1">
    <citation type="submission" date="2016-08" db="EMBL/GenBank/DDBJ databases">
        <title>A Parts List for Fungal Cellulosomes Revealed by Comparative Genomics.</title>
        <authorList>
            <consortium name="DOE Joint Genome Institute"/>
            <person name="Haitjema C.H."/>
            <person name="Gilmore S.P."/>
            <person name="Henske J.K."/>
            <person name="Solomon K.V."/>
            <person name="De Groot R."/>
            <person name="Kuo A."/>
            <person name="Mondo S.J."/>
            <person name="Salamov A.A."/>
            <person name="Labutti K."/>
            <person name="Zhao Z."/>
            <person name="Chiniquy J."/>
            <person name="Barry K."/>
            <person name="Brewer H.M."/>
            <person name="Purvine S.O."/>
            <person name="Wright A.T."/>
            <person name="Boxma B."/>
            <person name="Van Alen T."/>
            <person name="Hackstein J.H."/>
            <person name="Baker S.E."/>
            <person name="Grigoriev I.V."/>
            <person name="O'Malley M.A."/>
        </authorList>
    </citation>
    <scope>NUCLEOTIDE SEQUENCE [LARGE SCALE GENOMIC DNA]</scope>
    <source>
        <strain evidence="2 3">S4</strain>
    </source>
</reference>
<organism evidence="2 3">
    <name type="scientific">Anaeromyces robustus</name>
    <dbReference type="NCBI Taxonomy" id="1754192"/>
    <lineage>
        <taxon>Eukaryota</taxon>
        <taxon>Fungi</taxon>
        <taxon>Fungi incertae sedis</taxon>
        <taxon>Chytridiomycota</taxon>
        <taxon>Chytridiomycota incertae sedis</taxon>
        <taxon>Neocallimastigomycetes</taxon>
        <taxon>Neocallimastigales</taxon>
        <taxon>Neocallimastigaceae</taxon>
        <taxon>Anaeromyces</taxon>
    </lineage>
</organism>
<evidence type="ECO:0000313" key="3">
    <source>
        <dbReference type="Proteomes" id="UP000193944"/>
    </source>
</evidence>
<evidence type="ECO:0000256" key="1">
    <source>
        <dbReference type="SAM" id="SignalP"/>
    </source>
</evidence>
<dbReference type="Proteomes" id="UP000193944">
    <property type="component" value="Unassembled WGS sequence"/>
</dbReference>
<feature type="chain" id="PRO_5010986037" evidence="1">
    <location>
        <begin position="23"/>
        <end position="167"/>
    </location>
</feature>
<dbReference type="AlphaFoldDB" id="A0A1Y1X3G3"/>
<proteinExistence type="predicted"/>